<dbReference type="EMBL" id="RQTC01000761">
    <property type="protein sequence ID" value="RZH87837.1"/>
    <property type="molecule type" value="Genomic_DNA"/>
</dbReference>
<name>A0AB74DYI4_STAAU</name>
<proteinExistence type="predicted"/>
<feature type="non-terminal residue" evidence="1">
    <location>
        <position position="69"/>
    </location>
</feature>
<feature type="non-terminal residue" evidence="1">
    <location>
        <position position="1"/>
    </location>
</feature>
<dbReference type="AlphaFoldDB" id="A0AB74DYI4"/>
<organism evidence="1 2">
    <name type="scientific">Staphylococcus aureus</name>
    <dbReference type="NCBI Taxonomy" id="1280"/>
    <lineage>
        <taxon>Bacteria</taxon>
        <taxon>Bacillati</taxon>
        <taxon>Bacillota</taxon>
        <taxon>Bacilli</taxon>
        <taxon>Bacillales</taxon>
        <taxon>Staphylococcaceae</taxon>
        <taxon>Staphylococcus</taxon>
    </lineage>
</organism>
<protein>
    <submittedName>
        <fullName evidence="1">Glutaryl-CoA dehydrogenase</fullName>
    </submittedName>
</protein>
<evidence type="ECO:0000313" key="1">
    <source>
        <dbReference type="EMBL" id="RZH87837.1"/>
    </source>
</evidence>
<comment type="caution">
    <text evidence="1">The sequence shown here is derived from an EMBL/GenBank/DDBJ whole genome shotgun (WGS) entry which is preliminary data.</text>
</comment>
<reference evidence="1 2" key="1">
    <citation type="submission" date="2018-11" db="EMBL/GenBank/DDBJ databases">
        <title>Genomic profiling of Staphylococcus species from a Poultry farm system in KwaZulu-Natal, South Africa.</title>
        <authorList>
            <person name="Amoako D.G."/>
            <person name="Somboro A.M."/>
            <person name="Abia A.L.K."/>
            <person name="Bester L.A."/>
            <person name="Essack S.Y."/>
        </authorList>
    </citation>
    <scope>NUCLEOTIDE SEQUENCE [LARGE SCALE GENOMIC DNA]</scope>
    <source>
        <strain evidence="1 2">SA9</strain>
    </source>
</reference>
<dbReference type="SUPFAM" id="SSF56645">
    <property type="entry name" value="Acyl-CoA dehydrogenase NM domain-like"/>
    <property type="match status" value="1"/>
</dbReference>
<gene>
    <name evidence="1" type="ORF">EIG94_17275</name>
</gene>
<accession>A0AB74DYI4</accession>
<dbReference type="InterPro" id="IPR009100">
    <property type="entry name" value="AcylCoA_DH/oxidase_NM_dom_sf"/>
</dbReference>
<dbReference type="Proteomes" id="UP000293434">
    <property type="component" value="Unassembled WGS sequence"/>
</dbReference>
<dbReference type="GO" id="GO:0016627">
    <property type="term" value="F:oxidoreductase activity, acting on the CH-CH group of donors"/>
    <property type="evidence" value="ECO:0007669"/>
    <property type="project" value="InterPro"/>
</dbReference>
<evidence type="ECO:0000313" key="2">
    <source>
        <dbReference type="Proteomes" id="UP000293434"/>
    </source>
</evidence>
<sequence length="69" mass="7509">YILARFVISLATLFGFPQGLGSTTFSFAGRTEQIANYVLKLQSHILRIRVALTELEHDSVVAGGLETVA</sequence>